<evidence type="ECO:0000313" key="8">
    <source>
        <dbReference type="Proteomes" id="UP001519309"/>
    </source>
</evidence>
<feature type="compositionally biased region" description="Basic and acidic residues" evidence="6">
    <location>
        <begin position="361"/>
        <end position="374"/>
    </location>
</feature>
<evidence type="ECO:0000256" key="5">
    <source>
        <dbReference type="RuleBase" id="RU004516"/>
    </source>
</evidence>
<dbReference type="RefSeq" id="WP_079146633.1">
    <property type="nucleotide sequence ID" value="NZ_CP016279.1"/>
</dbReference>
<evidence type="ECO:0000256" key="2">
    <source>
        <dbReference type="ARBA" id="ARBA00009320"/>
    </source>
</evidence>
<dbReference type="InterPro" id="IPR043131">
    <property type="entry name" value="BCAT-like_N"/>
</dbReference>
<keyword evidence="3 5" id="KW-0663">Pyridoxal phosphate</keyword>
<keyword evidence="8" id="KW-1185">Reference proteome</keyword>
<dbReference type="PANTHER" id="PTHR42743">
    <property type="entry name" value="AMINO-ACID AMINOTRANSFERASE"/>
    <property type="match status" value="1"/>
</dbReference>
<evidence type="ECO:0000256" key="1">
    <source>
        <dbReference type="ARBA" id="ARBA00001933"/>
    </source>
</evidence>
<dbReference type="EMBL" id="JAGGLP010000002">
    <property type="protein sequence ID" value="MBP2048345.1"/>
    <property type="molecule type" value="Genomic_DNA"/>
</dbReference>
<reference evidence="7 8" key="1">
    <citation type="submission" date="2021-03" db="EMBL/GenBank/DDBJ databases">
        <title>Genomic Encyclopedia of Type Strains, Phase IV (KMG-IV): sequencing the most valuable type-strain genomes for metagenomic binning, comparative biology and taxonomic classification.</title>
        <authorList>
            <person name="Goeker M."/>
        </authorList>
    </citation>
    <scope>NUCLEOTIDE SEQUENCE [LARGE SCALE GENOMIC DNA]</scope>
    <source>
        <strain evidence="7 8">DSM 40499</strain>
    </source>
</reference>
<feature type="compositionally biased region" description="Pro residues" evidence="6">
    <location>
        <begin position="348"/>
        <end position="357"/>
    </location>
</feature>
<dbReference type="EC" id="2.6.1.42" evidence="7"/>
<organism evidence="7 8">
    <name type="scientific">Streptomyces griseochromogenes</name>
    <dbReference type="NCBI Taxonomy" id="68214"/>
    <lineage>
        <taxon>Bacteria</taxon>
        <taxon>Bacillati</taxon>
        <taxon>Actinomycetota</taxon>
        <taxon>Actinomycetes</taxon>
        <taxon>Kitasatosporales</taxon>
        <taxon>Streptomycetaceae</taxon>
        <taxon>Streptomyces</taxon>
    </lineage>
</organism>
<dbReference type="CDD" id="cd00449">
    <property type="entry name" value="PLPDE_IV"/>
    <property type="match status" value="1"/>
</dbReference>
<evidence type="ECO:0000313" key="7">
    <source>
        <dbReference type="EMBL" id="MBP2048345.1"/>
    </source>
</evidence>
<feature type="region of interest" description="Disordered" evidence="6">
    <location>
        <begin position="1"/>
        <end position="20"/>
    </location>
</feature>
<proteinExistence type="inferred from homology"/>
<comment type="similarity">
    <text evidence="2 4">Belongs to the class-IV pyridoxal-phosphate-dependent aminotransferase family.</text>
</comment>
<dbReference type="GO" id="GO:0004084">
    <property type="term" value="F:branched-chain-amino-acid transaminase activity"/>
    <property type="evidence" value="ECO:0007669"/>
    <property type="project" value="UniProtKB-EC"/>
</dbReference>
<feature type="region of interest" description="Disordered" evidence="6">
    <location>
        <begin position="343"/>
        <end position="374"/>
    </location>
</feature>
<dbReference type="PROSITE" id="PS00770">
    <property type="entry name" value="AA_TRANSFER_CLASS_4"/>
    <property type="match status" value="1"/>
</dbReference>
<dbReference type="InterPro" id="IPR043132">
    <property type="entry name" value="BCAT-like_C"/>
</dbReference>
<gene>
    <name evidence="7" type="ORF">J2Z21_001269</name>
</gene>
<dbReference type="InterPro" id="IPR050571">
    <property type="entry name" value="Class-IV_PLP-Dep_Aminotrnsfr"/>
</dbReference>
<evidence type="ECO:0000256" key="4">
    <source>
        <dbReference type="RuleBase" id="RU004106"/>
    </source>
</evidence>
<sequence>MTAGPSPADPPPVGASPPRRRSQLGLGAWAYDRGEFVSAQAPRLPLSTQGLHYGTAVFEGIRAYRSHDGLHLFRAHEHYARMLRACRMLRITGIPATVGELVDITVELLRMNAHDGDVYVRPLAHKLSLLPGTPPGVSLAGVSDALSITTFGYPTAGDVQEVRCALSAWRRPPRDTLPAQAKIAGGYVTSALACDEARAAGYDDAILLDRSGNVAEATTANVFAVRDGVLVTPPDTGDLLPGITRDTVITLCREAGMTVLERPLSPADLYTAEEVFLTSTGKEVASVVALSGRDIGSGTAGPVAARVAALYRTAVTAQDAQEPAGGESRPEWLTPVLPSEYLGARPAHVPPTPPEFPLPTEHLRQAKGHADDAA</sequence>
<evidence type="ECO:0000256" key="6">
    <source>
        <dbReference type="SAM" id="MobiDB-lite"/>
    </source>
</evidence>
<dbReference type="PANTHER" id="PTHR42743:SF4">
    <property type="entry name" value="BRANCHED-CHAIN-AMINO-ACID AMINOTRANSFERASE-RELATED"/>
    <property type="match status" value="1"/>
</dbReference>
<dbReference type="InterPro" id="IPR036038">
    <property type="entry name" value="Aminotransferase-like"/>
</dbReference>
<dbReference type="Gene3D" id="3.30.470.10">
    <property type="match status" value="1"/>
</dbReference>
<keyword evidence="7" id="KW-0032">Aminotransferase</keyword>
<comment type="caution">
    <text evidence="7">The sequence shown here is derived from an EMBL/GenBank/DDBJ whole genome shotgun (WGS) entry which is preliminary data.</text>
</comment>
<comment type="cofactor">
    <cofactor evidence="1 5">
        <name>pyridoxal 5'-phosphate</name>
        <dbReference type="ChEBI" id="CHEBI:597326"/>
    </cofactor>
</comment>
<protein>
    <submittedName>
        <fullName evidence="7">Branched-chain amino acid aminotransferase</fullName>
        <ecNumber evidence="7">2.6.1.42</ecNumber>
    </submittedName>
</protein>
<dbReference type="InterPro" id="IPR001544">
    <property type="entry name" value="Aminotrans_IV"/>
</dbReference>
<evidence type="ECO:0000256" key="3">
    <source>
        <dbReference type="ARBA" id="ARBA00022898"/>
    </source>
</evidence>
<name>A0ABS4LLT5_9ACTN</name>
<dbReference type="SUPFAM" id="SSF56752">
    <property type="entry name" value="D-aminoacid aminotransferase-like PLP-dependent enzymes"/>
    <property type="match status" value="1"/>
</dbReference>
<dbReference type="Proteomes" id="UP001519309">
    <property type="component" value="Unassembled WGS sequence"/>
</dbReference>
<dbReference type="InterPro" id="IPR018300">
    <property type="entry name" value="Aminotrans_IV_CS"/>
</dbReference>
<accession>A0ABS4LLT5</accession>
<dbReference type="Pfam" id="PF01063">
    <property type="entry name" value="Aminotran_4"/>
    <property type="match status" value="1"/>
</dbReference>
<keyword evidence="7" id="KW-0808">Transferase</keyword>
<dbReference type="Gene3D" id="3.20.10.10">
    <property type="entry name" value="D-amino Acid Aminotransferase, subunit A, domain 2"/>
    <property type="match status" value="1"/>
</dbReference>